<evidence type="ECO:0000313" key="1">
    <source>
        <dbReference type="EMBL" id="MBO8427251.1"/>
    </source>
</evidence>
<dbReference type="Proteomes" id="UP000823613">
    <property type="component" value="Unassembled WGS sequence"/>
</dbReference>
<name>A0A9D9GW01_9BACL</name>
<dbReference type="AlphaFoldDB" id="A0A9D9GW01"/>
<accession>A0A9D9GW01</accession>
<evidence type="ECO:0000313" key="2">
    <source>
        <dbReference type="Proteomes" id="UP000823613"/>
    </source>
</evidence>
<comment type="caution">
    <text evidence="1">The sequence shown here is derived from an EMBL/GenBank/DDBJ whole genome shotgun (WGS) entry which is preliminary data.</text>
</comment>
<organism evidence="1 2">
    <name type="scientific">Candidatus Onthovivens merdipullorum</name>
    <dbReference type="NCBI Taxonomy" id="2840889"/>
    <lineage>
        <taxon>Bacteria</taxon>
        <taxon>Bacillati</taxon>
        <taxon>Bacillota</taxon>
        <taxon>Bacilli</taxon>
        <taxon>Bacillales</taxon>
        <taxon>Candidatus Onthovivens</taxon>
    </lineage>
</organism>
<reference evidence="1" key="2">
    <citation type="journal article" date="2021" name="PeerJ">
        <title>Extensive microbial diversity within the chicken gut microbiome revealed by metagenomics and culture.</title>
        <authorList>
            <person name="Gilroy R."/>
            <person name="Ravi A."/>
            <person name="Getino M."/>
            <person name="Pursley I."/>
            <person name="Horton D.L."/>
            <person name="Alikhan N.F."/>
            <person name="Baker D."/>
            <person name="Gharbi K."/>
            <person name="Hall N."/>
            <person name="Watson M."/>
            <person name="Adriaenssens E.M."/>
            <person name="Foster-Nyarko E."/>
            <person name="Jarju S."/>
            <person name="Secka A."/>
            <person name="Antonio M."/>
            <person name="Oren A."/>
            <person name="Chaudhuri R.R."/>
            <person name="La Ragione R."/>
            <person name="Hildebrand F."/>
            <person name="Pallen M.J."/>
        </authorList>
    </citation>
    <scope>NUCLEOTIDE SEQUENCE</scope>
    <source>
        <strain evidence="1">11159</strain>
    </source>
</reference>
<gene>
    <name evidence="1" type="ORF">IAC58_01665</name>
</gene>
<reference evidence="1" key="1">
    <citation type="submission" date="2020-10" db="EMBL/GenBank/DDBJ databases">
        <authorList>
            <person name="Gilroy R."/>
        </authorList>
    </citation>
    <scope>NUCLEOTIDE SEQUENCE</scope>
    <source>
        <strain evidence="1">11159</strain>
    </source>
</reference>
<proteinExistence type="predicted"/>
<protein>
    <submittedName>
        <fullName evidence="1">Uncharacterized protein</fullName>
    </submittedName>
</protein>
<dbReference type="EMBL" id="JADIMY010000032">
    <property type="protein sequence ID" value="MBO8427251.1"/>
    <property type="molecule type" value="Genomic_DNA"/>
</dbReference>
<sequence length="136" mass="16567">MFSLFQKLFYKKRNKEYALNKFICSHIDKAIKLNIDNERIYFAYEYVHENSLLCFLLKNKCFIVRNKTCCSAYDYIKGGIRLKHFPSSRLLRNNWYFYCDEYEEDYILVYEIKNSLVIKLYDILKAQGKKEINYRG</sequence>